<proteinExistence type="predicted"/>
<sequence length="33" mass="3672">DVSGHLVKQSMSRARALDTSPSMNFSDEVYELT</sequence>
<feature type="non-terminal residue" evidence="2">
    <location>
        <position position="1"/>
    </location>
</feature>
<comment type="caution">
    <text evidence="2">The sequence shown here is derived from an EMBL/GenBank/DDBJ whole genome shotgun (WGS) entry which is preliminary data.</text>
</comment>
<evidence type="ECO:0000313" key="2">
    <source>
        <dbReference type="EMBL" id="GAJ17565.1"/>
    </source>
</evidence>
<evidence type="ECO:0000256" key="1">
    <source>
        <dbReference type="SAM" id="MobiDB-lite"/>
    </source>
</evidence>
<dbReference type="EMBL" id="BARW01041710">
    <property type="protein sequence ID" value="GAJ17565.1"/>
    <property type="molecule type" value="Genomic_DNA"/>
</dbReference>
<name>X1VYT8_9ZZZZ</name>
<accession>X1VYT8</accession>
<reference evidence="2" key="1">
    <citation type="journal article" date="2014" name="Front. Microbiol.">
        <title>High frequency of phylogenetically diverse reductive dehalogenase-homologous genes in deep subseafloor sedimentary metagenomes.</title>
        <authorList>
            <person name="Kawai M."/>
            <person name="Futagami T."/>
            <person name="Toyoda A."/>
            <person name="Takaki Y."/>
            <person name="Nishi S."/>
            <person name="Hori S."/>
            <person name="Arai W."/>
            <person name="Tsubouchi T."/>
            <person name="Morono Y."/>
            <person name="Uchiyama I."/>
            <person name="Ito T."/>
            <person name="Fujiyama A."/>
            <person name="Inagaki F."/>
            <person name="Takami H."/>
        </authorList>
    </citation>
    <scope>NUCLEOTIDE SEQUENCE</scope>
    <source>
        <strain evidence="2">Expedition CK06-06</strain>
    </source>
</reference>
<organism evidence="2">
    <name type="scientific">marine sediment metagenome</name>
    <dbReference type="NCBI Taxonomy" id="412755"/>
    <lineage>
        <taxon>unclassified sequences</taxon>
        <taxon>metagenomes</taxon>
        <taxon>ecological metagenomes</taxon>
    </lineage>
</organism>
<dbReference type="AlphaFoldDB" id="X1VYT8"/>
<protein>
    <submittedName>
        <fullName evidence="2">Uncharacterized protein</fullName>
    </submittedName>
</protein>
<feature type="region of interest" description="Disordered" evidence="1">
    <location>
        <begin position="1"/>
        <end position="20"/>
    </location>
</feature>
<gene>
    <name evidence="2" type="ORF">S12H4_62284</name>
</gene>